<dbReference type="SUPFAM" id="SSF54695">
    <property type="entry name" value="POZ domain"/>
    <property type="match status" value="1"/>
</dbReference>
<feature type="domain" description="BTB" evidence="4">
    <location>
        <begin position="129"/>
        <end position="196"/>
    </location>
</feature>
<evidence type="ECO:0000256" key="3">
    <source>
        <dbReference type="SAM" id="MobiDB-lite"/>
    </source>
</evidence>
<dbReference type="PIRSF" id="PIRSF037037">
    <property type="entry name" value="Kelch-like_protein_gigaxonin"/>
    <property type="match status" value="1"/>
</dbReference>
<dbReference type="FunFam" id="1.25.40.420:FF:000001">
    <property type="entry name" value="Kelch-like family member 12"/>
    <property type="match status" value="1"/>
</dbReference>
<dbReference type="Gene3D" id="2.120.10.80">
    <property type="entry name" value="Kelch-type beta propeller"/>
    <property type="match status" value="2"/>
</dbReference>
<dbReference type="Gene3D" id="1.25.40.420">
    <property type="match status" value="1"/>
</dbReference>
<feature type="region of interest" description="Disordered" evidence="3">
    <location>
        <begin position="1"/>
        <end position="29"/>
    </location>
</feature>
<evidence type="ECO:0000256" key="2">
    <source>
        <dbReference type="ARBA" id="ARBA00022737"/>
    </source>
</evidence>
<evidence type="ECO:0000259" key="4">
    <source>
        <dbReference type="PROSITE" id="PS50097"/>
    </source>
</evidence>
<dbReference type="PRINTS" id="PR00501">
    <property type="entry name" value="KELCHREPEAT"/>
</dbReference>
<dbReference type="AlphaFoldDB" id="A0AAN8G181"/>
<feature type="region of interest" description="Disordered" evidence="3">
    <location>
        <begin position="53"/>
        <end position="98"/>
    </location>
</feature>
<dbReference type="PROSITE" id="PS50097">
    <property type="entry name" value="BTB"/>
    <property type="match status" value="1"/>
</dbReference>
<dbReference type="Gene3D" id="3.30.710.10">
    <property type="entry name" value="Potassium Channel Kv1.1, Chain A"/>
    <property type="match status" value="1"/>
</dbReference>
<accession>A0AAN8G181</accession>
<dbReference type="InterPro" id="IPR015915">
    <property type="entry name" value="Kelch-typ_b-propeller"/>
</dbReference>
<dbReference type="Pfam" id="PF01344">
    <property type="entry name" value="Kelch_1"/>
    <property type="match status" value="6"/>
</dbReference>
<dbReference type="Pfam" id="PF00651">
    <property type="entry name" value="BTB"/>
    <property type="match status" value="1"/>
</dbReference>
<name>A0AAN8G181_PATCE</name>
<dbReference type="SMART" id="SM00612">
    <property type="entry name" value="Kelch"/>
    <property type="match status" value="6"/>
</dbReference>
<comment type="caution">
    <text evidence="5">The sequence shown here is derived from an EMBL/GenBank/DDBJ whole genome shotgun (WGS) entry which is preliminary data.</text>
</comment>
<keyword evidence="1" id="KW-0880">Kelch repeat</keyword>
<reference evidence="5 6" key="1">
    <citation type="submission" date="2024-01" db="EMBL/GenBank/DDBJ databases">
        <title>The genome of the rayed Mediterranean limpet Patella caerulea (Linnaeus, 1758).</title>
        <authorList>
            <person name="Anh-Thu Weber A."/>
            <person name="Halstead-Nussloch G."/>
        </authorList>
    </citation>
    <scope>NUCLEOTIDE SEQUENCE [LARGE SCALE GENOMIC DNA]</scope>
    <source>
        <strain evidence="5">AATW-2023a</strain>
        <tissue evidence="5">Whole specimen</tissue>
    </source>
</reference>
<dbReference type="EMBL" id="JAZGQO010000016">
    <property type="protein sequence ID" value="KAK6168372.1"/>
    <property type="molecule type" value="Genomic_DNA"/>
</dbReference>
<dbReference type="InterPro" id="IPR017096">
    <property type="entry name" value="BTB-kelch_protein"/>
</dbReference>
<dbReference type="CDD" id="cd18238">
    <property type="entry name" value="BTB_POZ_KLHL8"/>
    <property type="match status" value="1"/>
</dbReference>
<dbReference type="InterPro" id="IPR000210">
    <property type="entry name" value="BTB/POZ_dom"/>
</dbReference>
<proteinExistence type="predicted"/>
<evidence type="ECO:0000313" key="6">
    <source>
        <dbReference type="Proteomes" id="UP001347796"/>
    </source>
</evidence>
<sequence length="681" mass="76182">MPKAPPIPKRTDSLPSGTHQSPPIPPAPIKKVLASHKSRVFWEAYNSKSRLSGHSHGHFHIHSHSHSHNHSHSPRKMSQETGEHIPANTSNTHGGNHDVPSVPYNYEMKTLFRDNFKTLYEFYESEKLCDVEIIVNKRSFRCHKMVLACCSLYFRAMFMSEMAESKQDMITIHDIDESAMEKLIKFAYTSKIVLTVENVQPILFASSILQIETVAGACCDFMKTHLHPSNCIDVRNFAEQHNRVELMRMADDYILDHFMDIKETEEFKSMSYKLILHAVSSQELHVDSESQVYEAVIKWIKHNPSERIIHLTPLLTMIKFPLISPTYLMEKVESETIVKSNLECRDLLDEAKYYQMSIANLVPDFKVNQRTRPRKSYAGVLFCVGGRGSSGDPFKSIECYDPRKNKWFQVAEMNTRRRHVGVCSANGVLYAVGGHDGTEHLNSGEVFDPKTNQWKHIAPMGTLRRGIALASLGGPIYAVGGLDDSTCFNSVERYDPAADVWTFVASMNTPRGGVGVAALKGQLYALGGNDGTSSLDRCERYDPFVNKWTSISNMKKRRAGAGVAVLDGSIYVVGGFDDNSPLDSMEKYDFNTDTWTVLAKMSTCRGGVGVGTLGGFLYAVGGHDGSNYLNSVEAYDPITNSWEAVKSIQQFRAGAGVAYCECSAKHLRHIVRGHVEQLQCV</sequence>
<evidence type="ECO:0000313" key="5">
    <source>
        <dbReference type="EMBL" id="KAK6168372.1"/>
    </source>
</evidence>
<dbReference type="SMART" id="SM00875">
    <property type="entry name" value="BACK"/>
    <property type="match status" value="1"/>
</dbReference>
<dbReference type="InterPro" id="IPR011333">
    <property type="entry name" value="SKP1/BTB/POZ_sf"/>
</dbReference>
<evidence type="ECO:0000256" key="1">
    <source>
        <dbReference type="ARBA" id="ARBA00022441"/>
    </source>
</evidence>
<dbReference type="InterPro" id="IPR011705">
    <property type="entry name" value="BACK"/>
</dbReference>
<dbReference type="SMART" id="SM00225">
    <property type="entry name" value="BTB"/>
    <property type="match status" value="1"/>
</dbReference>
<keyword evidence="6" id="KW-1185">Reference proteome</keyword>
<organism evidence="5 6">
    <name type="scientific">Patella caerulea</name>
    <name type="common">Rayed Mediterranean limpet</name>
    <dbReference type="NCBI Taxonomy" id="87958"/>
    <lineage>
        <taxon>Eukaryota</taxon>
        <taxon>Metazoa</taxon>
        <taxon>Spiralia</taxon>
        <taxon>Lophotrochozoa</taxon>
        <taxon>Mollusca</taxon>
        <taxon>Gastropoda</taxon>
        <taxon>Patellogastropoda</taxon>
        <taxon>Patelloidea</taxon>
        <taxon>Patellidae</taxon>
        <taxon>Patella</taxon>
    </lineage>
</organism>
<protein>
    <recommendedName>
        <fullName evidence="4">BTB domain-containing protein</fullName>
    </recommendedName>
</protein>
<keyword evidence="2" id="KW-0677">Repeat</keyword>
<dbReference type="PANTHER" id="PTHR24412:SF480">
    <property type="entry name" value="KELCH-LIKE PROTEIN 8"/>
    <property type="match status" value="1"/>
</dbReference>
<feature type="compositionally biased region" description="Basic residues" evidence="3">
    <location>
        <begin position="53"/>
        <end position="75"/>
    </location>
</feature>
<gene>
    <name evidence="5" type="ORF">SNE40_020922</name>
</gene>
<dbReference type="Pfam" id="PF07707">
    <property type="entry name" value="BACK"/>
    <property type="match status" value="1"/>
</dbReference>
<dbReference type="PANTHER" id="PTHR24412">
    <property type="entry name" value="KELCH PROTEIN"/>
    <property type="match status" value="1"/>
</dbReference>
<dbReference type="Proteomes" id="UP001347796">
    <property type="component" value="Unassembled WGS sequence"/>
</dbReference>
<dbReference type="SUPFAM" id="SSF117281">
    <property type="entry name" value="Kelch motif"/>
    <property type="match status" value="1"/>
</dbReference>
<dbReference type="InterPro" id="IPR006652">
    <property type="entry name" value="Kelch_1"/>
</dbReference>